<proteinExistence type="predicted"/>
<dbReference type="InterPro" id="IPR032388">
    <property type="entry name" value="FlgT_C"/>
</dbReference>
<comment type="caution">
    <text evidence="5">The sequence shown here is derived from an EMBL/GenBank/DDBJ whole genome shotgun (WGS) entry which is preliminary data.</text>
</comment>
<evidence type="ECO:0000313" key="5">
    <source>
        <dbReference type="EMBL" id="RTE66932.1"/>
    </source>
</evidence>
<dbReference type="EMBL" id="RQXW01000003">
    <property type="protein sequence ID" value="RTE66932.1"/>
    <property type="molecule type" value="Genomic_DNA"/>
</dbReference>
<dbReference type="InterPro" id="IPR032370">
    <property type="entry name" value="FlgT_N"/>
</dbReference>
<dbReference type="Gene3D" id="3.40.50.10610">
    <property type="entry name" value="ABC-type transport auxiliary lipoprotein component"/>
    <property type="match status" value="1"/>
</dbReference>
<feature type="chain" id="PRO_5019352315" description="Flagellar assembly protein T N-terminal domain-containing protein" evidence="1">
    <location>
        <begin position="24"/>
        <end position="406"/>
    </location>
</feature>
<dbReference type="OrthoDB" id="8778507at2"/>
<dbReference type="Gene3D" id="3.30.1660.40">
    <property type="entry name" value="FlgT, N-terminal domain"/>
    <property type="match status" value="1"/>
</dbReference>
<dbReference type="Pfam" id="PF16539">
    <property type="entry name" value="FlgT_M"/>
    <property type="match status" value="1"/>
</dbReference>
<reference evidence="5 6" key="1">
    <citation type="submission" date="2018-11" db="EMBL/GenBank/DDBJ databases">
        <title>The draft genome sequence of Amphritea opalescens ANRC-JH13T.</title>
        <authorList>
            <person name="Fang Z."/>
            <person name="Zhang Y."/>
            <person name="Han X."/>
        </authorList>
    </citation>
    <scope>NUCLEOTIDE SEQUENCE [LARGE SCALE GENOMIC DNA]</scope>
    <source>
        <strain evidence="5 6">ANRC-JH13</strain>
    </source>
</reference>
<evidence type="ECO:0000313" key="6">
    <source>
        <dbReference type="Proteomes" id="UP000283087"/>
    </source>
</evidence>
<dbReference type="InterPro" id="IPR038165">
    <property type="entry name" value="FlgT_C_sf"/>
</dbReference>
<dbReference type="Pfam" id="PF16548">
    <property type="entry name" value="FlgT_N"/>
    <property type="match status" value="1"/>
</dbReference>
<evidence type="ECO:0000256" key="1">
    <source>
        <dbReference type="SAM" id="SignalP"/>
    </source>
</evidence>
<dbReference type="Proteomes" id="UP000283087">
    <property type="component" value="Unassembled WGS sequence"/>
</dbReference>
<protein>
    <recommendedName>
        <fullName evidence="7">Flagellar assembly protein T N-terminal domain-containing protein</fullName>
    </recommendedName>
</protein>
<dbReference type="InterPro" id="IPR032386">
    <property type="entry name" value="FlgT_M"/>
</dbReference>
<dbReference type="Gene3D" id="2.40.10.410">
    <property type="entry name" value="FlgT, C-terminal domain"/>
    <property type="match status" value="1"/>
</dbReference>
<feature type="domain" description="Flagellar assembly protein T C-terminal" evidence="2">
    <location>
        <begin position="330"/>
        <end position="404"/>
    </location>
</feature>
<evidence type="ECO:0000259" key="3">
    <source>
        <dbReference type="Pfam" id="PF16539"/>
    </source>
</evidence>
<feature type="domain" description="Flagellar assembly protein T N-terminal" evidence="4">
    <location>
        <begin position="25"/>
        <end position="109"/>
    </location>
</feature>
<dbReference type="RefSeq" id="WP_126157517.1">
    <property type="nucleotide sequence ID" value="NZ_RQXW01000003.1"/>
</dbReference>
<feature type="signal peptide" evidence="1">
    <location>
        <begin position="1"/>
        <end position="23"/>
    </location>
</feature>
<dbReference type="Pfam" id="PF16538">
    <property type="entry name" value="FlgT_C"/>
    <property type="match status" value="1"/>
</dbReference>
<evidence type="ECO:0000259" key="2">
    <source>
        <dbReference type="Pfam" id="PF16538"/>
    </source>
</evidence>
<evidence type="ECO:0000259" key="4">
    <source>
        <dbReference type="Pfam" id="PF16548"/>
    </source>
</evidence>
<dbReference type="AlphaFoldDB" id="A0A430KTV0"/>
<name>A0A430KTV0_9GAMM</name>
<sequence>MFNPMIRIAAVLLFSFLSLSLHAVTMEAEGSALIFNQDIDSARQAAIKNATQQASLQASAIVSSTQSINQGVLSIDNMQVSTLGMLSNIEVLDEKIQGRMLWVKVRADVDFEKGCPAGISGHGYQKSVAVTAFPLLYPQQANLGDLSNIQTELSHILSNQINQSSNLKALNAGMLNVQESAANAPTRQLSAGALTTVLGYTRQLDVQYIVSGVIRDMTMYDSSVTDPNRNFLVDLYNKIDYRSKRHLRSLALDLYIHDGFSGALLFSKQYATAGRWNLEPEARPRFASAEFWRQDYGQQTRTLINQVASDLNEELRCMPFSARITKSEDNLLWFNAGALAGIKVGDKLTVYRKSNFFTDNMRSHVQLTNTRKTMTVTEVQPMFAIGRLAEDGTIDNIQPDDVVIAW</sequence>
<keyword evidence="6" id="KW-1185">Reference proteome</keyword>
<accession>A0A430KTV0</accession>
<dbReference type="InterPro" id="IPR038180">
    <property type="entry name" value="FlgT_N_sf"/>
</dbReference>
<feature type="domain" description="Flagellar assembly protein T middle" evidence="3">
    <location>
        <begin position="123"/>
        <end position="281"/>
    </location>
</feature>
<evidence type="ECO:0008006" key="7">
    <source>
        <dbReference type="Google" id="ProtNLM"/>
    </source>
</evidence>
<keyword evidence="1" id="KW-0732">Signal</keyword>
<gene>
    <name evidence="5" type="ORF">EH243_04865</name>
</gene>
<organism evidence="5 6">
    <name type="scientific">Amphritea opalescens</name>
    <dbReference type="NCBI Taxonomy" id="2490544"/>
    <lineage>
        <taxon>Bacteria</taxon>
        <taxon>Pseudomonadati</taxon>
        <taxon>Pseudomonadota</taxon>
        <taxon>Gammaproteobacteria</taxon>
        <taxon>Oceanospirillales</taxon>
        <taxon>Oceanospirillaceae</taxon>
        <taxon>Amphritea</taxon>
    </lineage>
</organism>